<name>A0ABN7B8X5_9HEMI</name>
<organism evidence="2 3">
    <name type="scientific">Nesidiocoris tenuis</name>
    <dbReference type="NCBI Taxonomy" id="355587"/>
    <lineage>
        <taxon>Eukaryota</taxon>
        <taxon>Metazoa</taxon>
        <taxon>Ecdysozoa</taxon>
        <taxon>Arthropoda</taxon>
        <taxon>Hexapoda</taxon>
        <taxon>Insecta</taxon>
        <taxon>Pterygota</taxon>
        <taxon>Neoptera</taxon>
        <taxon>Paraneoptera</taxon>
        <taxon>Hemiptera</taxon>
        <taxon>Heteroptera</taxon>
        <taxon>Panheteroptera</taxon>
        <taxon>Cimicomorpha</taxon>
        <taxon>Miridae</taxon>
        <taxon>Dicyphina</taxon>
        <taxon>Nesidiocoris</taxon>
    </lineage>
</organism>
<evidence type="ECO:0000313" key="3">
    <source>
        <dbReference type="Proteomes" id="UP001307889"/>
    </source>
</evidence>
<proteinExistence type="predicted"/>
<reference evidence="2 3" key="1">
    <citation type="submission" date="2023-09" db="EMBL/GenBank/DDBJ databases">
        <title>Nesidiocoris tenuis whole genome shotgun sequence.</title>
        <authorList>
            <person name="Shibata T."/>
            <person name="Shimoda M."/>
            <person name="Kobayashi T."/>
            <person name="Uehara T."/>
        </authorList>
    </citation>
    <scope>NUCLEOTIDE SEQUENCE [LARGE SCALE GENOMIC DNA]</scope>
    <source>
        <strain evidence="2 3">Japan</strain>
    </source>
</reference>
<dbReference type="EMBL" id="AP028920">
    <property type="protein sequence ID" value="BET00829.1"/>
    <property type="molecule type" value="Genomic_DNA"/>
</dbReference>
<evidence type="ECO:0000313" key="2">
    <source>
        <dbReference type="EMBL" id="BET00829.1"/>
    </source>
</evidence>
<evidence type="ECO:0000256" key="1">
    <source>
        <dbReference type="SAM" id="SignalP"/>
    </source>
</evidence>
<dbReference type="InterPro" id="IPR036728">
    <property type="entry name" value="PBP_GOBP_sf"/>
</dbReference>
<dbReference type="Proteomes" id="UP001307889">
    <property type="component" value="Chromosome 12"/>
</dbReference>
<keyword evidence="1" id="KW-0732">Signal</keyword>
<feature type="chain" id="PRO_5046926605" evidence="1">
    <location>
        <begin position="23"/>
        <end position="111"/>
    </location>
</feature>
<sequence>MAPPIVGFVSLFVLCIITVVQAEDGSVAKLMRVSETCRQQHNIQLSYLEAAIDNKTLFQDNAGKAYVRCIVMGVGIAELKKILRNRNGANLNGTGLNSPRLREILALSKVV</sequence>
<feature type="signal peptide" evidence="1">
    <location>
        <begin position="1"/>
        <end position="22"/>
    </location>
</feature>
<protein>
    <submittedName>
        <fullName evidence="2">Uncharacterized protein</fullName>
    </submittedName>
</protein>
<gene>
    <name evidence="2" type="ORF">NTJ_13645</name>
</gene>
<keyword evidence="3" id="KW-1185">Reference proteome</keyword>
<dbReference type="SUPFAM" id="SSF47565">
    <property type="entry name" value="Insect pheromone/odorant-binding proteins"/>
    <property type="match status" value="1"/>
</dbReference>
<accession>A0ABN7B8X5</accession>